<feature type="compositionally biased region" description="Basic residues" evidence="10">
    <location>
        <begin position="24"/>
        <end position="33"/>
    </location>
</feature>
<keyword evidence="13" id="KW-1185">Reference proteome</keyword>
<dbReference type="GO" id="GO:0005634">
    <property type="term" value="C:nucleus"/>
    <property type="evidence" value="ECO:0007669"/>
    <property type="project" value="UniProtKB-SubCell"/>
</dbReference>
<evidence type="ECO:0000313" key="12">
    <source>
        <dbReference type="EMBL" id="KAK1373553.1"/>
    </source>
</evidence>
<evidence type="ECO:0000256" key="1">
    <source>
        <dbReference type="ARBA" id="ARBA00004123"/>
    </source>
</evidence>
<protein>
    <submittedName>
        <fullName evidence="12">Copper/zinc superoxide dismutase 2</fullName>
    </submittedName>
</protein>
<evidence type="ECO:0000259" key="11">
    <source>
        <dbReference type="PROSITE" id="PS50157"/>
    </source>
</evidence>
<dbReference type="InterPro" id="IPR036236">
    <property type="entry name" value="Znf_C2H2_sf"/>
</dbReference>
<keyword evidence="4 9" id="KW-0863">Zinc-finger</keyword>
<feature type="region of interest" description="Disordered" evidence="10">
    <location>
        <begin position="19"/>
        <end position="50"/>
    </location>
</feature>
<sequence>MSVLGFDMETSSQQLVMEAPRQIIRGKRTKRPRPSTTTTTTSSSSSGGERCLENDGYFSVLSPQSCENSASTEEDEDMANCLILLAQGGSCFNPNQDHQNDEIYAKKFPSRKPNEISTSMSTKSEFDAYECKTCNRSFPSFQALGGHRASHKKPKSTIEEKKVIIATISNHKEDLEFQFKKMSPSTSPQKAIKVHECSICGSEFSSGQALGGHMRRHRIPSTNINPTMSSIVNQDDQKPRNHLLQLDLNLPAPEDDHFDSKFQFVFTAPALVDCHY</sequence>
<dbReference type="PROSITE" id="PS00028">
    <property type="entry name" value="ZINC_FINGER_C2H2_1"/>
    <property type="match status" value="2"/>
</dbReference>
<proteinExistence type="predicted"/>
<dbReference type="EMBL" id="JAUIZM010000007">
    <property type="protein sequence ID" value="KAK1373553.1"/>
    <property type="molecule type" value="Genomic_DNA"/>
</dbReference>
<reference evidence="12" key="1">
    <citation type="submission" date="2023-02" db="EMBL/GenBank/DDBJ databases">
        <title>Genome of toxic invasive species Heracleum sosnowskyi carries increased number of genes despite the absence of recent whole-genome duplications.</title>
        <authorList>
            <person name="Schelkunov M."/>
            <person name="Shtratnikova V."/>
            <person name="Makarenko M."/>
            <person name="Klepikova A."/>
            <person name="Omelchenko D."/>
            <person name="Novikova G."/>
            <person name="Obukhova E."/>
            <person name="Bogdanov V."/>
            <person name="Penin A."/>
            <person name="Logacheva M."/>
        </authorList>
    </citation>
    <scope>NUCLEOTIDE SEQUENCE</scope>
    <source>
        <strain evidence="12">Hsosn_3</strain>
        <tissue evidence="12">Leaf</tissue>
    </source>
</reference>
<evidence type="ECO:0000256" key="9">
    <source>
        <dbReference type="PROSITE-ProRule" id="PRU00042"/>
    </source>
</evidence>
<comment type="caution">
    <text evidence="12">The sequence shown here is derived from an EMBL/GenBank/DDBJ whole genome shotgun (WGS) entry which is preliminary data.</text>
</comment>
<evidence type="ECO:0000256" key="7">
    <source>
        <dbReference type="ARBA" id="ARBA00023163"/>
    </source>
</evidence>
<dbReference type="GO" id="GO:0008270">
    <property type="term" value="F:zinc ion binding"/>
    <property type="evidence" value="ECO:0007669"/>
    <property type="project" value="UniProtKB-KW"/>
</dbReference>
<name>A0AAD8HVA3_9APIA</name>
<evidence type="ECO:0000256" key="4">
    <source>
        <dbReference type="ARBA" id="ARBA00022771"/>
    </source>
</evidence>
<keyword evidence="7" id="KW-0804">Transcription</keyword>
<reference evidence="12" key="2">
    <citation type="submission" date="2023-05" db="EMBL/GenBank/DDBJ databases">
        <authorList>
            <person name="Schelkunov M.I."/>
        </authorList>
    </citation>
    <scope>NUCLEOTIDE SEQUENCE</scope>
    <source>
        <strain evidence="12">Hsosn_3</strain>
        <tissue evidence="12">Leaf</tissue>
    </source>
</reference>
<feature type="compositionally biased region" description="Low complexity" evidence="10">
    <location>
        <begin position="35"/>
        <end position="46"/>
    </location>
</feature>
<keyword evidence="8" id="KW-0539">Nucleus</keyword>
<gene>
    <name evidence="12" type="ORF">POM88_029746</name>
</gene>
<dbReference type="SUPFAM" id="SSF57667">
    <property type="entry name" value="beta-beta-alpha zinc fingers"/>
    <property type="match status" value="1"/>
</dbReference>
<evidence type="ECO:0000256" key="6">
    <source>
        <dbReference type="ARBA" id="ARBA00023015"/>
    </source>
</evidence>
<evidence type="ECO:0000256" key="5">
    <source>
        <dbReference type="ARBA" id="ARBA00022833"/>
    </source>
</evidence>
<comment type="subcellular location">
    <subcellularLocation>
        <location evidence="1">Nucleus</location>
    </subcellularLocation>
</comment>
<dbReference type="Gene3D" id="3.30.160.60">
    <property type="entry name" value="Classic Zinc Finger"/>
    <property type="match status" value="1"/>
</dbReference>
<dbReference type="Proteomes" id="UP001237642">
    <property type="component" value="Unassembled WGS sequence"/>
</dbReference>
<organism evidence="12 13">
    <name type="scientific">Heracleum sosnowskyi</name>
    <dbReference type="NCBI Taxonomy" id="360622"/>
    <lineage>
        <taxon>Eukaryota</taxon>
        <taxon>Viridiplantae</taxon>
        <taxon>Streptophyta</taxon>
        <taxon>Embryophyta</taxon>
        <taxon>Tracheophyta</taxon>
        <taxon>Spermatophyta</taxon>
        <taxon>Magnoliopsida</taxon>
        <taxon>eudicotyledons</taxon>
        <taxon>Gunneridae</taxon>
        <taxon>Pentapetalae</taxon>
        <taxon>asterids</taxon>
        <taxon>campanulids</taxon>
        <taxon>Apiales</taxon>
        <taxon>Apiaceae</taxon>
        <taxon>Apioideae</taxon>
        <taxon>apioid superclade</taxon>
        <taxon>Tordylieae</taxon>
        <taxon>Tordyliinae</taxon>
        <taxon>Heracleum</taxon>
    </lineage>
</organism>
<evidence type="ECO:0000313" key="13">
    <source>
        <dbReference type="Proteomes" id="UP001237642"/>
    </source>
</evidence>
<keyword evidence="5" id="KW-0862">Zinc</keyword>
<dbReference type="InterPro" id="IPR013087">
    <property type="entry name" value="Znf_C2H2_type"/>
</dbReference>
<keyword evidence="6" id="KW-0805">Transcription regulation</keyword>
<dbReference type="PROSITE" id="PS50157">
    <property type="entry name" value="ZINC_FINGER_C2H2_2"/>
    <property type="match status" value="2"/>
</dbReference>
<dbReference type="SMART" id="SM00355">
    <property type="entry name" value="ZnF_C2H2"/>
    <property type="match status" value="2"/>
</dbReference>
<dbReference type="Pfam" id="PF13912">
    <property type="entry name" value="zf-C2H2_6"/>
    <property type="match status" value="2"/>
</dbReference>
<evidence type="ECO:0000256" key="3">
    <source>
        <dbReference type="ARBA" id="ARBA00022737"/>
    </source>
</evidence>
<evidence type="ECO:0000256" key="8">
    <source>
        <dbReference type="ARBA" id="ARBA00023242"/>
    </source>
</evidence>
<dbReference type="PANTHER" id="PTHR26374:SF466">
    <property type="entry name" value="OS09G0122000 PROTEIN"/>
    <property type="match status" value="1"/>
</dbReference>
<evidence type="ECO:0000256" key="2">
    <source>
        <dbReference type="ARBA" id="ARBA00022723"/>
    </source>
</evidence>
<dbReference type="AlphaFoldDB" id="A0AAD8HVA3"/>
<dbReference type="PANTHER" id="PTHR26374">
    <property type="entry name" value="ZINC FINGER PROTEIN ZAT5"/>
    <property type="match status" value="1"/>
</dbReference>
<keyword evidence="2" id="KW-0479">Metal-binding</keyword>
<accession>A0AAD8HVA3</accession>
<keyword evidence="3" id="KW-0677">Repeat</keyword>
<feature type="domain" description="C2H2-type" evidence="11">
    <location>
        <begin position="195"/>
        <end position="217"/>
    </location>
</feature>
<evidence type="ECO:0000256" key="10">
    <source>
        <dbReference type="SAM" id="MobiDB-lite"/>
    </source>
</evidence>
<feature type="domain" description="C2H2-type" evidence="11">
    <location>
        <begin position="129"/>
        <end position="156"/>
    </location>
</feature>